<dbReference type="GO" id="GO:0046353">
    <property type="term" value="F:aminoglycoside 3-N-acetyltransferase activity"/>
    <property type="evidence" value="ECO:0007669"/>
    <property type="project" value="UniProtKB-EC"/>
</dbReference>
<dbReference type="SUPFAM" id="SSF110710">
    <property type="entry name" value="TTHA0583/YokD-like"/>
    <property type="match status" value="1"/>
</dbReference>
<keyword evidence="3 5" id="KW-0808">Transferase</keyword>
<dbReference type="Proteomes" id="UP000018922">
    <property type="component" value="Chromosome I"/>
</dbReference>
<accession>V6F7I6</accession>
<name>V6F7I6_MAGGM</name>
<evidence type="ECO:0000313" key="8">
    <source>
        <dbReference type="Proteomes" id="UP000018922"/>
    </source>
</evidence>
<dbReference type="EC" id="2.3.1.-" evidence="5"/>
<dbReference type="EMBL" id="HG794546">
    <property type="protein sequence ID" value="CDL01434.1"/>
    <property type="molecule type" value="Genomic_DNA"/>
</dbReference>
<evidence type="ECO:0000256" key="1">
    <source>
        <dbReference type="ARBA" id="ARBA00006383"/>
    </source>
</evidence>
<evidence type="ECO:0000256" key="5">
    <source>
        <dbReference type="RuleBase" id="RU365031"/>
    </source>
</evidence>
<evidence type="ECO:0000256" key="3">
    <source>
        <dbReference type="ARBA" id="ARBA00022679"/>
    </source>
</evidence>
<dbReference type="InterPro" id="IPR028345">
    <property type="entry name" value="Antibiotic_NAT-like"/>
</dbReference>
<protein>
    <recommendedName>
        <fullName evidence="2 5">Aminoglycoside N(3)-acetyltransferase</fullName>
        <ecNumber evidence="5">2.3.1.-</ecNumber>
    </recommendedName>
</protein>
<proteinExistence type="inferred from homology"/>
<dbReference type="HOGENOM" id="CLU_448928_0_0_5"/>
<gene>
    <name evidence="7" type="ordered locus">MGMSRv2__4219</name>
</gene>
<comment type="catalytic activity">
    <reaction evidence="5">
        <text>a 2-deoxystreptamine antibiotic + acetyl-CoA = an N(3)-acetyl-2-deoxystreptamine antibiotic + CoA + H(+)</text>
        <dbReference type="Rhea" id="RHEA:12665"/>
        <dbReference type="ChEBI" id="CHEBI:15378"/>
        <dbReference type="ChEBI" id="CHEBI:57287"/>
        <dbReference type="ChEBI" id="CHEBI:57288"/>
        <dbReference type="ChEBI" id="CHEBI:57921"/>
        <dbReference type="ChEBI" id="CHEBI:77452"/>
        <dbReference type="EC" id="2.3.1.81"/>
    </reaction>
</comment>
<dbReference type="PANTHER" id="PTHR11104">
    <property type="entry name" value="AMINOGLYCOSIDE N3-ACETYLTRANSFERASE"/>
    <property type="match status" value="1"/>
</dbReference>
<keyword evidence="5" id="KW-0046">Antibiotic resistance</keyword>
<dbReference type="Pfam" id="PF16254">
    <property type="entry name" value="DUF4910"/>
    <property type="match status" value="1"/>
</dbReference>
<evidence type="ECO:0000256" key="4">
    <source>
        <dbReference type="ARBA" id="ARBA00023315"/>
    </source>
</evidence>
<keyword evidence="4 5" id="KW-0012">Acyltransferase</keyword>
<dbReference type="GO" id="GO:0046677">
    <property type="term" value="P:response to antibiotic"/>
    <property type="evidence" value="ECO:0007669"/>
    <property type="project" value="UniProtKB-KW"/>
</dbReference>
<dbReference type="PANTHER" id="PTHR11104:SF0">
    <property type="entry name" value="SPBETA PROPHAGE-DERIVED AMINOGLYCOSIDE N(3')-ACETYLTRANSFERASE-LIKE PROTEIN YOKD"/>
    <property type="match status" value="1"/>
</dbReference>
<sequence length="608" mass="65144">MNGYDRDDLVAALRAAGLKAGDCAFVSTSLGMLGAAPGITSMDGLCALALSALQEVVGASGSILAPAYSYTISRSRASEPALFDPGATPGEVGPFPEYLRRQPGALRSCDPMISVVGLGPSCAPLFAALPPTSYGEDCLFARMARWPAMKCVSIGLGSNWTAFIHHADWLARVPFRYDKLFHGLIRDDQGEHAVWWMYAVPVRLDCAFANAHRLGRMAEEAGIWRHAPVGRARVYVADYADYFRFALDALAADPWLLAQGPTCDVLAEEEARAGHPAITIDSIADLWPLPRASVSPQMDAAMALLARDHGMKLSHYRTGHNAFDWVVPEKWHCAGVSLRCVDSGREVEDVAVGLSSLAVDEEVEIDRLNRHLRVADDPPWREDFNNRDWTLTLSAAKRAGLTGQRYHVRIDARSSMGAMAVGESVVPGGKDGVVVVAATLAGQWGGAEMLSGVETLLAMIRQAREGGWDGPELRFLVLPGPVGFAAWLADHAHLPIRAAMHLRNLSGAGGYFLHNLAPAHPLAVAAAQAGAAVEAASPWFDPLAPGHNPVAKARLADLPFVNPVFGRAENDVRAPSPFPGWGTRVDTPVDKAVSLQAAAFLLPLLRHA</sequence>
<evidence type="ECO:0000313" key="7">
    <source>
        <dbReference type="EMBL" id="CDL01434.1"/>
    </source>
</evidence>
<organism evidence="7 8">
    <name type="scientific">Magnetospirillum gryphiswaldense (strain DSM 6361 / JCM 21280 / NBRC 15271 / MSR-1)</name>
    <dbReference type="NCBI Taxonomy" id="431944"/>
    <lineage>
        <taxon>Bacteria</taxon>
        <taxon>Pseudomonadati</taxon>
        <taxon>Pseudomonadota</taxon>
        <taxon>Alphaproteobacteria</taxon>
        <taxon>Rhodospirillales</taxon>
        <taxon>Rhodospirillaceae</taxon>
        <taxon>Magnetospirillum</taxon>
    </lineage>
</organism>
<dbReference type="eggNOG" id="COG2746">
    <property type="taxonomic scope" value="Bacteria"/>
</dbReference>
<keyword evidence="8" id="KW-1185">Reference proteome</keyword>
<feature type="domain" description="DUF4910" evidence="6">
    <location>
        <begin position="282"/>
        <end position="493"/>
    </location>
</feature>
<dbReference type="STRING" id="1430440.MGMSRv2__4219"/>
<dbReference type="eggNOG" id="COG4310">
    <property type="taxonomic scope" value="Bacteria"/>
</dbReference>
<evidence type="ECO:0000256" key="2">
    <source>
        <dbReference type="ARBA" id="ARBA00012882"/>
    </source>
</evidence>
<evidence type="ECO:0000259" key="6">
    <source>
        <dbReference type="Pfam" id="PF16254"/>
    </source>
</evidence>
<dbReference type="Pfam" id="PF02522">
    <property type="entry name" value="Antibiotic_NAT"/>
    <property type="match status" value="1"/>
</dbReference>
<dbReference type="InterPro" id="IPR003679">
    <property type="entry name" value="Amioglycoside_AcTrfase"/>
</dbReference>
<dbReference type="InterPro" id="IPR032589">
    <property type="entry name" value="DUF4910"/>
</dbReference>
<dbReference type="KEGG" id="mgy:MGMSRv2__4219"/>
<dbReference type="AlphaFoldDB" id="V6F7I6"/>
<comment type="similarity">
    <text evidence="1 5">Belongs to the antibiotic N-acetyltransferase family.</text>
</comment>
<reference evidence="7 8" key="1">
    <citation type="journal article" date="2014" name="Genome Announc.">
        <title>Complete genome sequence of Magnetospirillum gryphiswaldense MSR-1.</title>
        <authorList>
            <person name="Wang X."/>
            <person name="Wang Q."/>
            <person name="Zhang W."/>
            <person name="Wang Y."/>
            <person name="Li L."/>
            <person name="Wen T."/>
            <person name="Zhang T."/>
            <person name="Zhang Y."/>
            <person name="Xu J."/>
            <person name="Hu J."/>
            <person name="Li S."/>
            <person name="Liu L."/>
            <person name="Liu J."/>
            <person name="Jiang W."/>
            <person name="Tian J."/>
            <person name="Li Y."/>
            <person name="Schuler D."/>
            <person name="Wang L."/>
            <person name="Li J."/>
        </authorList>
    </citation>
    <scope>NUCLEOTIDE SEQUENCE [LARGE SCALE GENOMIC DNA]</scope>
    <source>
        <strain evidence="8">DSM 6361 / JCM 21280 / NBRC 15271 / MSR-1</strain>
    </source>
</reference>